<dbReference type="Gene3D" id="3.40.1280.10">
    <property type="match status" value="1"/>
</dbReference>
<evidence type="ECO:0000313" key="6">
    <source>
        <dbReference type="Proteomes" id="UP001596528"/>
    </source>
</evidence>
<keyword evidence="3" id="KW-0808">Transferase</keyword>
<feature type="domain" description="RNA 2-O ribose methyltransferase substrate binding" evidence="4">
    <location>
        <begin position="8"/>
        <end position="83"/>
    </location>
</feature>
<evidence type="ECO:0000256" key="2">
    <source>
        <dbReference type="ARBA" id="ARBA00022603"/>
    </source>
</evidence>
<protein>
    <submittedName>
        <fullName evidence="5">23S rRNA (Guanosine(2251)-2'-O)-methyltransferase RlmB</fullName>
    </submittedName>
</protein>
<organism evidence="5 6">
    <name type="scientific">Paenibacillus thermoaerophilus</name>
    <dbReference type="NCBI Taxonomy" id="1215385"/>
    <lineage>
        <taxon>Bacteria</taxon>
        <taxon>Bacillati</taxon>
        <taxon>Bacillota</taxon>
        <taxon>Bacilli</taxon>
        <taxon>Bacillales</taxon>
        <taxon>Paenibacillaceae</taxon>
        <taxon>Paenibacillus</taxon>
    </lineage>
</organism>
<gene>
    <name evidence="5" type="primary">rlmB</name>
    <name evidence="5" type="ORF">ACFQWB_09165</name>
</gene>
<dbReference type="PANTHER" id="PTHR46429">
    <property type="entry name" value="23S RRNA (GUANOSINE-2'-O-)-METHYLTRANSFERASE RLMB"/>
    <property type="match status" value="1"/>
</dbReference>
<dbReference type="Pfam" id="PF08032">
    <property type="entry name" value="SpoU_sub_bind"/>
    <property type="match status" value="1"/>
</dbReference>
<dbReference type="InterPro" id="IPR004441">
    <property type="entry name" value="rRNA_MeTrfase_TrmH"/>
</dbReference>
<keyword evidence="6" id="KW-1185">Reference proteome</keyword>
<accession>A0ABW2V1Q1</accession>
<dbReference type="SUPFAM" id="SSF55315">
    <property type="entry name" value="L30e-like"/>
    <property type="match status" value="1"/>
</dbReference>
<dbReference type="InterPro" id="IPR029026">
    <property type="entry name" value="tRNA_m1G_MTases_N"/>
</dbReference>
<dbReference type="SMART" id="SM00967">
    <property type="entry name" value="SpoU_sub_bind"/>
    <property type="match status" value="1"/>
</dbReference>
<dbReference type="SUPFAM" id="SSF75217">
    <property type="entry name" value="alpha/beta knot"/>
    <property type="match status" value="1"/>
</dbReference>
<keyword evidence="2" id="KW-0489">Methyltransferase</keyword>
<comment type="caution">
    <text evidence="5">The sequence shown here is derived from an EMBL/GenBank/DDBJ whole genome shotgun (WGS) entry which is preliminary data.</text>
</comment>
<dbReference type="InterPro" id="IPR029064">
    <property type="entry name" value="Ribosomal_eL30-like_sf"/>
</dbReference>
<evidence type="ECO:0000256" key="3">
    <source>
        <dbReference type="ARBA" id="ARBA00022679"/>
    </source>
</evidence>
<dbReference type="Pfam" id="PF00588">
    <property type="entry name" value="SpoU_methylase"/>
    <property type="match status" value="1"/>
</dbReference>
<dbReference type="PANTHER" id="PTHR46429:SF1">
    <property type="entry name" value="23S RRNA (GUANOSINE-2'-O-)-METHYLTRANSFERASE RLMB"/>
    <property type="match status" value="1"/>
</dbReference>
<dbReference type="RefSeq" id="WP_138790218.1">
    <property type="nucleotide sequence ID" value="NZ_JBHTGQ010000019.1"/>
</dbReference>
<dbReference type="InterPro" id="IPR013123">
    <property type="entry name" value="SpoU_subst-bd"/>
</dbReference>
<name>A0ABW2V1Q1_9BACL</name>
<dbReference type="EMBL" id="JBHTGQ010000019">
    <property type="protein sequence ID" value="MFC7750097.1"/>
    <property type="molecule type" value="Genomic_DNA"/>
</dbReference>
<dbReference type="Proteomes" id="UP001596528">
    <property type="component" value="Unassembled WGS sequence"/>
</dbReference>
<dbReference type="NCBIfam" id="TIGR00186">
    <property type="entry name" value="rRNA_methyl_3"/>
    <property type="match status" value="1"/>
</dbReference>
<proteinExistence type="inferred from homology"/>
<dbReference type="CDD" id="cd18103">
    <property type="entry name" value="SpoU-like_RlmB"/>
    <property type="match status" value="1"/>
</dbReference>
<evidence type="ECO:0000259" key="4">
    <source>
        <dbReference type="SMART" id="SM00967"/>
    </source>
</evidence>
<reference evidence="6" key="1">
    <citation type="journal article" date="2019" name="Int. J. Syst. Evol. Microbiol.">
        <title>The Global Catalogue of Microorganisms (GCM) 10K type strain sequencing project: providing services to taxonomists for standard genome sequencing and annotation.</title>
        <authorList>
            <consortium name="The Broad Institute Genomics Platform"/>
            <consortium name="The Broad Institute Genome Sequencing Center for Infectious Disease"/>
            <person name="Wu L."/>
            <person name="Ma J."/>
        </authorList>
    </citation>
    <scope>NUCLEOTIDE SEQUENCE [LARGE SCALE GENOMIC DNA]</scope>
    <source>
        <strain evidence="6">JCM 18657</strain>
    </source>
</reference>
<dbReference type="Gene3D" id="3.30.1330.30">
    <property type="match status" value="1"/>
</dbReference>
<evidence type="ECO:0000256" key="1">
    <source>
        <dbReference type="ARBA" id="ARBA00007228"/>
    </source>
</evidence>
<dbReference type="InterPro" id="IPR001537">
    <property type="entry name" value="SpoU_MeTrfase"/>
</dbReference>
<evidence type="ECO:0000313" key="5">
    <source>
        <dbReference type="EMBL" id="MFC7750097.1"/>
    </source>
</evidence>
<sequence>MTQHEQEYIGGRHAVTEALRSGRSIHKLFVAEGARESSLQALLAEARKQGVLVQQADKRKLDQLVPGVQHQGVVAQAAAYRYFELDELLDRARESGRPPLLVVLDEIEDPHNLGSILRTADAAGAHGVIVPKRRSAGLTQTVAKVSAGAVEYMPVARVANLSQTIKRLKEEGYWVAGSDLSARQEAYDADFTVPLAIVIGNENAGIGRLVRESCDYLVKLPMMGRIQSLNASVAAGILLYEVVRQRRAASRA</sequence>
<dbReference type="InterPro" id="IPR029028">
    <property type="entry name" value="Alpha/beta_knot_MTases"/>
</dbReference>
<comment type="similarity">
    <text evidence="1">Belongs to the class IV-like SAM-binding methyltransferase superfamily. RNA methyltransferase TrmH family.</text>
</comment>